<feature type="transmembrane region" description="Helical" evidence="6">
    <location>
        <begin position="12"/>
        <end position="34"/>
    </location>
</feature>
<evidence type="ECO:0000256" key="1">
    <source>
        <dbReference type="ARBA" id="ARBA00004141"/>
    </source>
</evidence>
<feature type="compositionally biased region" description="Polar residues" evidence="5">
    <location>
        <begin position="204"/>
        <end position="229"/>
    </location>
</feature>
<dbReference type="InterPro" id="IPR019372">
    <property type="entry name" value="LHFPL"/>
</dbReference>
<dbReference type="AlphaFoldDB" id="A0A914XKY0"/>
<keyword evidence="4 6" id="KW-0472">Membrane</keyword>
<dbReference type="PANTHER" id="PTHR12489:SF16">
    <property type="entry name" value="LHFPL TETRASPAN SUBFAMILY MEMBER 6 PROTEIN-RELATED"/>
    <property type="match status" value="1"/>
</dbReference>
<feature type="region of interest" description="Disordered" evidence="5">
    <location>
        <begin position="199"/>
        <end position="229"/>
    </location>
</feature>
<dbReference type="Proteomes" id="UP000887566">
    <property type="component" value="Unplaced"/>
</dbReference>
<keyword evidence="3 6" id="KW-1133">Transmembrane helix</keyword>
<evidence type="ECO:0000256" key="4">
    <source>
        <dbReference type="ARBA" id="ARBA00023136"/>
    </source>
</evidence>
<keyword evidence="7" id="KW-1185">Reference proteome</keyword>
<evidence type="ECO:0000256" key="6">
    <source>
        <dbReference type="SAM" id="Phobius"/>
    </source>
</evidence>
<evidence type="ECO:0000313" key="7">
    <source>
        <dbReference type="Proteomes" id="UP000887566"/>
    </source>
</evidence>
<name>A0A914XKY0_9BILA</name>
<dbReference type="Gene3D" id="1.20.140.150">
    <property type="match status" value="1"/>
</dbReference>
<feature type="transmembrane region" description="Helical" evidence="6">
    <location>
        <begin position="122"/>
        <end position="145"/>
    </location>
</feature>
<proteinExistence type="predicted"/>
<feature type="transmembrane region" description="Helical" evidence="6">
    <location>
        <begin position="172"/>
        <end position="192"/>
    </location>
</feature>
<evidence type="ECO:0000313" key="8">
    <source>
        <dbReference type="WBParaSite" id="PSAMB.scaffold4330size14984.g24040.t1"/>
    </source>
</evidence>
<dbReference type="GO" id="GO:0016020">
    <property type="term" value="C:membrane"/>
    <property type="evidence" value="ECO:0007669"/>
    <property type="project" value="UniProtKB-SubCell"/>
</dbReference>
<feature type="transmembrane region" description="Helical" evidence="6">
    <location>
        <begin position="84"/>
        <end position="110"/>
    </location>
</feature>
<comment type="subcellular location">
    <subcellularLocation>
        <location evidence="1">Membrane</location>
        <topology evidence="1">Multi-pass membrane protein</topology>
    </subcellularLocation>
</comment>
<dbReference type="WBParaSite" id="PSAMB.scaffold859size48658.g9388.t1">
    <property type="protein sequence ID" value="PSAMB.scaffold859size48658.g9388.t1"/>
    <property type="gene ID" value="PSAMB.scaffold859size48658.g9388"/>
</dbReference>
<reference evidence="8 9" key="1">
    <citation type="submission" date="2022-11" db="UniProtKB">
        <authorList>
            <consortium name="WormBaseParasite"/>
        </authorList>
    </citation>
    <scope>IDENTIFICATION</scope>
</reference>
<dbReference type="Pfam" id="PF10242">
    <property type="entry name" value="L_HMGIC_fpl"/>
    <property type="match status" value="1"/>
</dbReference>
<evidence type="ECO:0000256" key="3">
    <source>
        <dbReference type="ARBA" id="ARBA00022989"/>
    </source>
</evidence>
<accession>A0A914XKY0</accession>
<dbReference type="WBParaSite" id="PSAMB.scaffold4330size14984.g24040.t1">
    <property type="protein sequence ID" value="PSAMB.scaffold4330size14984.g24040.t1"/>
    <property type="gene ID" value="PSAMB.scaffold4330size14984.g24040"/>
</dbReference>
<evidence type="ECO:0000256" key="5">
    <source>
        <dbReference type="SAM" id="MobiDB-lite"/>
    </source>
</evidence>
<protein>
    <submittedName>
        <fullName evidence="8 9">Lipoma HMGIC fusion partner-like protein</fullName>
    </submittedName>
</protein>
<evidence type="ECO:0000256" key="2">
    <source>
        <dbReference type="ARBA" id="ARBA00022692"/>
    </source>
</evidence>
<organism evidence="7 9">
    <name type="scientific">Plectus sambesii</name>
    <dbReference type="NCBI Taxonomy" id="2011161"/>
    <lineage>
        <taxon>Eukaryota</taxon>
        <taxon>Metazoa</taxon>
        <taxon>Ecdysozoa</taxon>
        <taxon>Nematoda</taxon>
        <taxon>Chromadorea</taxon>
        <taxon>Plectida</taxon>
        <taxon>Plectina</taxon>
        <taxon>Plectoidea</taxon>
        <taxon>Plectidae</taxon>
        <taxon>Plectus</taxon>
    </lineage>
</organism>
<sequence length="229" mass="24385">MGTGLTCVGYGWTLLSITAAACVSAGFYIPIWLVGTISHEKNRLIAYFGSFRRCNYPTLDAATHKVVLIEQCARYSTFADIPSLFWQIATAAVATGACLAILIAFVAIPACCLKDIVSRTSALVMGIGQVLAAVCVGIGCILYPLGWDNKEVRDACGPHSGQYLLGTCTVGWSFYLMVGGAVLLLLCASLSTKSGKPIGWRKVPQSQPGTDEQSLLQQSTHSNIKTLNV</sequence>
<keyword evidence="2 6" id="KW-0812">Transmembrane</keyword>
<dbReference type="PANTHER" id="PTHR12489">
    <property type="entry name" value="LIPOMA HMGIC FUSION PARTNER-LIKE PROTEIN"/>
    <property type="match status" value="1"/>
</dbReference>
<evidence type="ECO:0000313" key="9">
    <source>
        <dbReference type="WBParaSite" id="PSAMB.scaffold859size48658.g9388.t1"/>
    </source>
</evidence>